<organism evidence="6 7">
    <name type="scientific">Candidatus Defluviibacterium haderslevense</name>
    <dbReference type="NCBI Taxonomy" id="2981993"/>
    <lineage>
        <taxon>Bacteria</taxon>
        <taxon>Pseudomonadati</taxon>
        <taxon>Bacteroidota</taxon>
        <taxon>Saprospiria</taxon>
        <taxon>Saprospirales</taxon>
        <taxon>Saprospiraceae</taxon>
        <taxon>Candidatus Defluviibacterium</taxon>
    </lineage>
</organism>
<feature type="domain" description="Thioredoxin" evidence="5">
    <location>
        <begin position="173"/>
        <end position="312"/>
    </location>
</feature>
<evidence type="ECO:0000256" key="3">
    <source>
        <dbReference type="ARBA" id="ARBA00023157"/>
    </source>
</evidence>
<evidence type="ECO:0000313" key="7">
    <source>
        <dbReference type="Proteomes" id="UP000808349"/>
    </source>
</evidence>
<reference evidence="6 7" key="1">
    <citation type="submission" date="2020-10" db="EMBL/GenBank/DDBJ databases">
        <title>Connecting structure to function with the recovery of over 1000 high-quality activated sludge metagenome-assembled genomes encoding full-length rRNA genes using long-read sequencing.</title>
        <authorList>
            <person name="Singleton C.M."/>
            <person name="Petriglieri F."/>
            <person name="Kristensen J.M."/>
            <person name="Kirkegaard R.H."/>
            <person name="Michaelsen T.Y."/>
            <person name="Andersen M.H."/>
            <person name="Karst S.M."/>
            <person name="Dueholm M.S."/>
            <person name="Nielsen P.H."/>
            <person name="Albertsen M."/>
        </authorList>
    </citation>
    <scope>NUCLEOTIDE SEQUENCE [LARGE SCALE GENOMIC DNA]</scope>
    <source>
        <strain evidence="6">Ribe_18-Q3-R11-54_BAT3C.373</strain>
    </source>
</reference>
<sequence length="312" mass="35921">MFYTGDEIVTTQIKDSTATIMSKTKWKHDIKIYSGSYPLYLPFTNRKSTPLPIESDFTDEKHLFKFIGEENLNNVKCYHIQEKEIPEQDINLPIQTIKIEYHFWISKANFIPIQFSYDIVGLQNNDTIGQSNRYFLTKYELNSLKDSNIFTLQSISLEYKIKEYNPIKEDDRLPIGTVAPNWQLISLANQKVSLTDFKNKVVLIDFFIKSCYPCIQSLLALQALHEKYSPKGLSVIGIDPTNESGTELTAFLEKHGVNYTVLVHGEDVAKDYHVTGIPTLYLIDKNGKIIFTELGYNKDLEKTIELLLLKNL</sequence>
<dbReference type="InterPro" id="IPR036249">
    <property type="entry name" value="Thioredoxin-like_sf"/>
</dbReference>
<dbReference type="Pfam" id="PF00578">
    <property type="entry name" value="AhpC-TSA"/>
    <property type="match status" value="1"/>
</dbReference>
<dbReference type="InterPro" id="IPR013766">
    <property type="entry name" value="Thioredoxin_domain"/>
</dbReference>
<dbReference type="InterPro" id="IPR000866">
    <property type="entry name" value="AhpC/TSA"/>
</dbReference>
<evidence type="ECO:0000256" key="4">
    <source>
        <dbReference type="ARBA" id="ARBA00023284"/>
    </source>
</evidence>
<evidence type="ECO:0000256" key="1">
    <source>
        <dbReference type="ARBA" id="ARBA00004196"/>
    </source>
</evidence>
<dbReference type="EMBL" id="JADKFW010000005">
    <property type="protein sequence ID" value="MBK9717895.1"/>
    <property type="molecule type" value="Genomic_DNA"/>
</dbReference>
<protein>
    <submittedName>
        <fullName evidence="6">TlpA family protein disulfide reductase</fullName>
    </submittedName>
</protein>
<dbReference type="Gene3D" id="3.40.30.10">
    <property type="entry name" value="Glutaredoxin"/>
    <property type="match status" value="1"/>
</dbReference>
<evidence type="ECO:0000313" key="6">
    <source>
        <dbReference type="EMBL" id="MBK9717895.1"/>
    </source>
</evidence>
<evidence type="ECO:0000256" key="2">
    <source>
        <dbReference type="ARBA" id="ARBA00022748"/>
    </source>
</evidence>
<dbReference type="GO" id="GO:0016209">
    <property type="term" value="F:antioxidant activity"/>
    <property type="evidence" value="ECO:0007669"/>
    <property type="project" value="InterPro"/>
</dbReference>
<dbReference type="AlphaFoldDB" id="A0A9D7XEL2"/>
<evidence type="ECO:0000259" key="5">
    <source>
        <dbReference type="PROSITE" id="PS51352"/>
    </source>
</evidence>
<proteinExistence type="predicted"/>
<dbReference type="PANTHER" id="PTHR42852">
    <property type="entry name" value="THIOL:DISULFIDE INTERCHANGE PROTEIN DSBE"/>
    <property type="match status" value="1"/>
</dbReference>
<keyword evidence="4" id="KW-0676">Redox-active center</keyword>
<dbReference type="SUPFAM" id="SSF52833">
    <property type="entry name" value="Thioredoxin-like"/>
    <property type="match status" value="1"/>
</dbReference>
<dbReference type="GO" id="GO:0030313">
    <property type="term" value="C:cell envelope"/>
    <property type="evidence" value="ECO:0007669"/>
    <property type="project" value="UniProtKB-SubCell"/>
</dbReference>
<dbReference type="InterPro" id="IPR050553">
    <property type="entry name" value="Thioredoxin_ResA/DsbE_sf"/>
</dbReference>
<dbReference type="GO" id="GO:0016491">
    <property type="term" value="F:oxidoreductase activity"/>
    <property type="evidence" value="ECO:0007669"/>
    <property type="project" value="InterPro"/>
</dbReference>
<comment type="caution">
    <text evidence="6">The sequence shown here is derived from an EMBL/GenBank/DDBJ whole genome shotgun (WGS) entry which is preliminary data.</text>
</comment>
<dbReference type="Proteomes" id="UP000808349">
    <property type="component" value="Unassembled WGS sequence"/>
</dbReference>
<keyword evidence="2" id="KW-0201">Cytochrome c-type biogenesis</keyword>
<gene>
    <name evidence="6" type="ORF">IPO85_10335</name>
</gene>
<dbReference type="PROSITE" id="PS51352">
    <property type="entry name" value="THIOREDOXIN_2"/>
    <property type="match status" value="1"/>
</dbReference>
<keyword evidence="3" id="KW-1015">Disulfide bond</keyword>
<dbReference type="CDD" id="cd02966">
    <property type="entry name" value="TlpA_like_family"/>
    <property type="match status" value="1"/>
</dbReference>
<comment type="subcellular location">
    <subcellularLocation>
        <location evidence="1">Cell envelope</location>
    </subcellularLocation>
</comment>
<dbReference type="GO" id="GO:0017004">
    <property type="term" value="P:cytochrome complex assembly"/>
    <property type="evidence" value="ECO:0007669"/>
    <property type="project" value="UniProtKB-KW"/>
</dbReference>
<accession>A0A9D7XEL2</accession>
<dbReference type="PANTHER" id="PTHR42852:SF6">
    <property type="entry name" value="THIOL:DISULFIDE INTERCHANGE PROTEIN DSBE"/>
    <property type="match status" value="1"/>
</dbReference>
<name>A0A9D7XEL2_9BACT</name>